<dbReference type="InterPro" id="IPR007171">
    <property type="entry name" value="DUF371"/>
</dbReference>
<dbReference type="PANTHER" id="PTHR40696:SF1">
    <property type="entry name" value="DUF371 DOMAIN-CONTAINING PROTEIN"/>
    <property type="match status" value="1"/>
</dbReference>
<dbReference type="PANTHER" id="PTHR40696">
    <property type="entry name" value="DUF371 FAMILY PROTEIN"/>
    <property type="match status" value="1"/>
</dbReference>
<evidence type="ECO:0000313" key="2">
    <source>
        <dbReference type="Proteomes" id="UP001596383"/>
    </source>
</evidence>
<dbReference type="Gene3D" id="2.60.120.630">
    <property type="entry name" value="mth639 domain like"/>
    <property type="match status" value="1"/>
</dbReference>
<proteinExistence type="predicted"/>
<gene>
    <name evidence="1" type="ORF">ACFQE6_23030</name>
</gene>
<evidence type="ECO:0000313" key="1">
    <source>
        <dbReference type="EMBL" id="MFC6767760.1"/>
    </source>
</evidence>
<keyword evidence="2" id="KW-1185">Reference proteome</keyword>
<organism evidence="1 2">
    <name type="scientific">Natrinema soli</name>
    <dbReference type="NCBI Taxonomy" id="1930624"/>
    <lineage>
        <taxon>Archaea</taxon>
        <taxon>Methanobacteriati</taxon>
        <taxon>Methanobacteriota</taxon>
        <taxon>Stenosarchaea group</taxon>
        <taxon>Halobacteria</taxon>
        <taxon>Halobacteriales</taxon>
        <taxon>Natrialbaceae</taxon>
        <taxon>Natrinema</taxon>
    </lineage>
</organism>
<dbReference type="InterPro" id="IPR023131">
    <property type="entry name" value="Mth639-like_dom_sf"/>
</dbReference>
<feature type="non-terminal residue" evidence="1">
    <location>
        <position position="81"/>
    </location>
</feature>
<sequence length="81" mass="8549">MDEVIHARGHENVSAEHASTFEVTTDDFLTAAGDCILAIEADRAPADFDPDFVAACRDADATITVTLEADGHTESVTGRGD</sequence>
<dbReference type="Pfam" id="PF04027">
    <property type="entry name" value="DUF371"/>
    <property type="match status" value="1"/>
</dbReference>
<reference evidence="1 2" key="1">
    <citation type="journal article" date="2019" name="Int. J. Syst. Evol. Microbiol.">
        <title>The Global Catalogue of Microorganisms (GCM) 10K type strain sequencing project: providing services to taxonomists for standard genome sequencing and annotation.</title>
        <authorList>
            <consortium name="The Broad Institute Genomics Platform"/>
            <consortium name="The Broad Institute Genome Sequencing Center for Infectious Disease"/>
            <person name="Wu L."/>
            <person name="Ma J."/>
        </authorList>
    </citation>
    <scope>NUCLEOTIDE SEQUENCE [LARGE SCALE GENOMIC DNA]</scope>
    <source>
        <strain evidence="1 2">LMG 29247</strain>
    </source>
</reference>
<dbReference type="Proteomes" id="UP001596383">
    <property type="component" value="Unassembled WGS sequence"/>
</dbReference>
<name>A0ABD5SR77_9EURY</name>
<dbReference type="RefSeq" id="WP_273740626.1">
    <property type="nucleotide sequence ID" value="NZ_JAQIVI010000418.1"/>
</dbReference>
<dbReference type="AlphaFoldDB" id="A0ABD5SR77"/>
<protein>
    <submittedName>
        <fullName evidence="1">DUF371 domain-containing protein</fullName>
    </submittedName>
</protein>
<dbReference type="EMBL" id="JBHSWV010000418">
    <property type="protein sequence ID" value="MFC6767760.1"/>
    <property type="molecule type" value="Genomic_DNA"/>
</dbReference>
<comment type="caution">
    <text evidence="1">The sequence shown here is derived from an EMBL/GenBank/DDBJ whole genome shotgun (WGS) entry which is preliminary data.</text>
</comment>
<accession>A0ABD5SR77</accession>